<evidence type="ECO:0000256" key="5">
    <source>
        <dbReference type="ARBA" id="ARBA00022989"/>
    </source>
</evidence>
<dbReference type="GO" id="GO:0005262">
    <property type="term" value="F:calcium channel activity"/>
    <property type="evidence" value="ECO:0007669"/>
    <property type="project" value="TreeGrafter"/>
</dbReference>
<evidence type="ECO:0000256" key="1">
    <source>
        <dbReference type="ARBA" id="ARBA00004141"/>
    </source>
</evidence>
<comment type="subcellular location">
    <subcellularLocation>
        <location evidence="1">Membrane</location>
        <topology evidence="1">Multi-pass membrane protein</topology>
    </subcellularLocation>
</comment>
<reference evidence="8" key="1">
    <citation type="submission" date="2021-06" db="EMBL/GenBank/DDBJ databases">
        <authorList>
            <person name="Hodson N. C."/>
            <person name="Mongue J. A."/>
            <person name="Jaron S. K."/>
        </authorList>
    </citation>
    <scope>NUCLEOTIDE SEQUENCE</scope>
</reference>
<keyword evidence="5 7" id="KW-1133">Transmembrane helix</keyword>
<dbReference type="PANTHER" id="PTHR10846:SF72">
    <property type="entry name" value="SODIUM_POTASSIUM_CALCIUM EXCHANGER NCKX30C"/>
    <property type="match status" value="1"/>
</dbReference>
<comment type="caution">
    <text evidence="8">The sequence shown here is derived from an EMBL/GenBank/DDBJ whole genome shotgun (WGS) entry which is preliminary data.</text>
</comment>
<comment type="similarity">
    <text evidence="2">Belongs to the Ca(2+):cation antiporter (CaCA) (TC 2.A.19) family. SLC24A subfamily.</text>
</comment>
<evidence type="ECO:0000313" key="8">
    <source>
        <dbReference type="EMBL" id="CAG7721809.1"/>
    </source>
</evidence>
<evidence type="ECO:0000256" key="2">
    <source>
        <dbReference type="ARBA" id="ARBA00005364"/>
    </source>
</evidence>
<keyword evidence="3" id="KW-0813">Transport</keyword>
<dbReference type="Proteomes" id="UP000708208">
    <property type="component" value="Unassembled WGS sequence"/>
</dbReference>
<sequence>MCALFSKTVLHLTWWPLFRDCSFYSVALIILILCFRDSQIKWYEALVLLCIYASYVTFMKYNQNCERLIKRLLFKNRVTRVSSTDHLMVSLVSDGGFLEGRGEDERQVPDDVRTYSCLLCMRERGRGREE</sequence>
<dbReference type="AlphaFoldDB" id="A0A8J2K7R4"/>
<accession>A0A8J2K7R4</accession>
<protein>
    <submittedName>
        <fullName evidence="8">Uncharacterized protein</fullName>
    </submittedName>
</protein>
<keyword evidence="4 7" id="KW-0812">Transmembrane</keyword>
<name>A0A8J2K7R4_9HEXA</name>
<dbReference type="GO" id="GO:0005886">
    <property type="term" value="C:plasma membrane"/>
    <property type="evidence" value="ECO:0007669"/>
    <property type="project" value="TreeGrafter"/>
</dbReference>
<organism evidence="8 9">
    <name type="scientific">Allacma fusca</name>
    <dbReference type="NCBI Taxonomy" id="39272"/>
    <lineage>
        <taxon>Eukaryota</taxon>
        <taxon>Metazoa</taxon>
        <taxon>Ecdysozoa</taxon>
        <taxon>Arthropoda</taxon>
        <taxon>Hexapoda</taxon>
        <taxon>Collembola</taxon>
        <taxon>Symphypleona</taxon>
        <taxon>Sminthuridae</taxon>
        <taxon>Allacma</taxon>
    </lineage>
</organism>
<evidence type="ECO:0000256" key="6">
    <source>
        <dbReference type="ARBA" id="ARBA00023136"/>
    </source>
</evidence>
<evidence type="ECO:0000256" key="3">
    <source>
        <dbReference type="ARBA" id="ARBA00022449"/>
    </source>
</evidence>
<evidence type="ECO:0000256" key="4">
    <source>
        <dbReference type="ARBA" id="ARBA00022692"/>
    </source>
</evidence>
<proteinExistence type="inferred from homology"/>
<feature type="transmembrane region" description="Helical" evidence="7">
    <location>
        <begin position="14"/>
        <end position="35"/>
    </location>
</feature>
<gene>
    <name evidence="8" type="ORF">AFUS01_LOCUS10999</name>
</gene>
<evidence type="ECO:0000256" key="7">
    <source>
        <dbReference type="SAM" id="Phobius"/>
    </source>
</evidence>
<keyword evidence="3" id="KW-0050">Antiport</keyword>
<dbReference type="GO" id="GO:0006874">
    <property type="term" value="P:intracellular calcium ion homeostasis"/>
    <property type="evidence" value="ECO:0007669"/>
    <property type="project" value="TreeGrafter"/>
</dbReference>
<evidence type="ECO:0000313" key="9">
    <source>
        <dbReference type="Proteomes" id="UP000708208"/>
    </source>
</evidence>
<keyword evidence="6 7" id="KW-0472">Membrane</keyword>
<dbReference type="InterPro" id="IPR004481">
    <property type="entry name" value="K/Na/Ca-exchanger"/>
</dbReference>
<dbReference type="EMBL" id="CAJVCH010083068">
    <property type="protein sequence ID" value="CAG7721809.1"/>
    <property type="molecule type" value="Genomic_DNA"/>
</dbReference>
<feature type="transmembrane region" description="Helical" evidence="7">
    <location>
        <begin position="42"/>
        <end position="61"/>
    </location>
</feature>
<dbReference type="PANTHER" id="PTHR10846">
    <property type="entry name" value="SODIUM/POTASSIUM/CALCIUM EXCHANGER"/>
    <property type="match status" value="1"/>
</dbReference>
<dbReference type="GO" id="GO:0008273">
    <property type="term" value="F:calcium, potassium:sodium antiporter activity"/>
    <property type="evidence" value="ECO:0007669"/>
    <property type="project" value="TreeGrafter"/>
</dbReference>
<keyword evidence="9" id="KW-1185">Reference proteome</keyword>
<dbReference type="OrthoDB" id="2127281at2759"/>